<feature type="transmembrane region" description="Helical" evidence="2">
    <location>
        <begin position="690"/>
        <end position="711"/>
    </location>
</feature>
<organism evidence="4">
    <name type="scientific">Lotharella globosa</name>
    <dbReference type="NCBI Taxonomy" id="91324"/>
    <lineage>
        <taxon>Eukaryota</taxon>
        <taxon>Sar</taxon>
        <taxon>Rhizaria</taxon>
        <taxon>Cercozoa</taxon>
        <taxon>Chlorarachniophyceae</taxon>
        <taxon>Lotharella</taxon>
    </lineage>
</organism>
<proteinExistence type="predicted"/>
<evidence type="ECO:0000313" key="4">
    <source>
        <dbReference type="EMBL" id="CAE0663478.1"/>
    </source>
</evidence>
<protein>
    <submittedName>
        <fullName evidence="4">Uncharacterized protein</fullName>
    </submittedName>
</protein>
<evidence type="ECO:0000256" key="2">
    <source>
        <dbReference type="SAM" id="Phobius"/>
    </source>
</evidence>
<keyword evidence="2" id="KW-0812">Transmembrane</keyword>
<feature type="chain" id="PRO_5031512265" evidence="3">
    <location>
        <begin position="20"/>
        <end position="734"/>
    </location>
</feature>
<dbReference type="AlphaFoldDB" id="A0A7S3YVQ7"/>
<dbReference type="PANTHER" id="PTHR35170:SF1">
    <property type="entry name" value="PROTEIN DD3-3"/>
    <property type="match status" value="1"/>
</dbReference>
<keyword evidence="3" id="KW-0732">Signal</keyword>
<gene>
    <name evidence="4" type="ORF">LGLO00237_LOCUS15080</name>
</gene>
<keyword evidence="2" id="KW-0472">Membrane</keyword>
<evidence type="ECO:0000256" key="3">
    <source>
        <dbReference type="SAM" id="SignalP"/>
    </source>
</evidence>
<feature type="signal peptide" evidence="3">
    <location>
        <begin position="1"/>
        <end position="19"/>
    </location>
</feature>
<evidence type="ECO:0000256" key="1">
    <source>
        <dbReference type="SAM" id="MobiDB-lite"/>
    </source>
</evidence>
<accession>A0A7S3YVQ7</accession>
<keyword evidence="2" id="KW-1133">Transmembrane helix</keyword>
<feature type="region of interest" description="Disordered" evidence="1">
    <location>
        <begin position="26"/>
        <end position="61"/>
    </location>
</feature>
<name>A0A7S3YVQ7_9EUKA</name>
<sequence length="734" mass="81899">MTAAPMLVLLATSLLLVQADLYLHSPPGSNNRNRERKDNRNNANRLFDSQNNGKGGYPWRGNPTFIGPDPLVYYVGSKLRVEWTVQHGCGQNPNLHCELVIQYACNDTLPAVRDGYPSRNQADGGDCWDSSNNNNQNGAPNVACNTQTTWAARRFRVNTNEGTNTIPTGRSNDFYMATDSANDGIEYGMHENYDFYRTCETTSRNTRLYTSDQKLKGNSAKYTRQNPNGGRRGLECPEERDYYPYWRPQPWRDIAVLVSNITYCQHYQETSQNVNDVGYCDCTSASNNNLCPISQAGCAAKGYTWRTRSALGGGAPECHYHPFSRNNHLGNTIQVDDDGEPTAESQPETAHFDWIIPEEAKNKQCVLRLRYNMSTKDYDNHAFAEPNTVSIGFDSSYNCPYVTVDTSCRDQNGNPDCNAASSGVEPACYSALTSSSVPLQNRPYVNLFEEDILSGDGFKLGLAINTHQTGRTFQDRSYVFEVQDKPPNYDGGSILNLGLRGRRGNIVQAYPAVEYDFTPSEAEVTEGNYIHIQFHGSDFNAAKNANNGEGWKFSDRTNMVEISDRHKNIPEYQTAETCSDSDLFTSIEMKKLFAWVQQDPTDSTGCLNIQNYDQNPNDQNTYKNCGKLNRAPNRFPQDHSQGLVKFSKSGTYYYMSTRNNNFSNRAQKAQIIVNPGDPGEDARVAEARNIGIAFAVVFALGFTGAGVFTVAKAKGWWCFESKGTPVAQGSHNII</sequence>
<dbReference type="PANTHER" id="PTHR35170">
    <property type="entry name" value="PROTEIN DD3-3"/>
    <property type="match status" value="1"/>
</dbReference>
<reference evidence="4" key="1">
    <citation type="submission" date="2021-01" db="EMBL/GenBank/DDBJ databases">
        <authorList>
            <person name="Corre E."/>
            <person name="Pelletier E."/>
            <person name="Niang G."/>
            <person name="Scheremetjew M."/>
            <person name="Finn R."/>
            <person name="Kale V."/>
            <person name="Holt S."/>
            <person name="Cochrane G."/>
            <person name="Meng A."/>
            <person name="Brown T."/>
            <person name="Cohen L."/>
        </authorList>
    </citation>
    <scope>NUCLEOTIDE SEQUENCE</scope>
    <source>
        <strain evidence="4">CCCM811</strain>
    </source>
</reference>
<dbReference type="InterPro" id="IPR053320">
    <property type="entry name" value="Protein_DD3-3_O-glyco"/>
</dbReference>
<dbReference type="EMBL" id="HBIV01020944">
    <property type="protein sequence ID" value="CAE0663478.1"/>
    <property type="molecule type" value="Transcribed_RNA"/>
</dbReference>